<evidence type="ECO:0000259" key="1">
    <source>
        <dbReference type="Pfam" id="PF00078"/>
    </source>
</evidence>
<dbReference type="PANTHER" id="PTHR31635">
    <property type="entry name" value="REVERSE TRANSCRIPTASE DOMAIN-CONTAINING PROTEIN-RELATED"/>
    <property type="match status" value="1"/>
</dbReference>
<dbReference type="SUPFAM" id="SSF56672">
    <property type="entry name" value="DNA/RNA polymerases"/>
    <property type="match status" value="1"/>
</dbReference>
<dbReference type="GeneTree" id="ENSGT00940000165023"/>
<dbReference type="InterPro" id="IPR043502">
    <property type="entry name" value="DNA/RNA_pol_sf"/>
</dbReference>
<dbReference type="AlphaFoldDB" id="A0AAR2JJM9"/>
<organism evidence="2 3">
    <name type="scientific">Pygocentrus nattereri</name>
    <name type="common">Red-bellied piranha</name>
    <dbReference type="NCBI Taxonomy" id="42514"/>
    <lineage>
        <taxon>Eukaryota</taxon>
        <taxon>Metazoa</taxon>
        <taxon>Chordata</taxon>
        <taxon>Craniata</taxon>
        <taxon>Vertebrata</taxon>
        <taxon>Euteleostomi</taxon>
        <taxon>Actinopterygii</taxon>
        <taxon>Neopterygii</taxon>
        <taxon>Teleostei</taxon>
        <taxon>Ostariophysi</taxon>
        <taxon>Characiformes</taxon>
        <taxon>Characoidei</taxon>
        <taxon>Pygocentrus</taxon>
    </lineage>
</organism>
<dbReference type="Proteomes" id="UP001501920">
    <property type="component" value="Chromosome 11"/>
</dbReference>
<feature type="domain" description="Reverse transcriptase" evidence="1">
    <location>
        <begin position="85"/>
        <end position="246"/>
    </location>
</feature>
<reference evidence="2 3" key="1">
    <citation type="submission" date="2020-10" db="EMBL/GenBank/DDBJ databases">
        <title>Pygocentrus nattereri (red-bellied piranha) genome, fPygNat1, primary haplotype.</title>
        <authorList>
            <person name="Myers G."/>
            <person name="Meyer A."/>
            <person name="Karagic N."/>
            <person name="Pippel M."/>
            <person name="Winkler S."/>
            <person name="Tracey A."/>
            <person name="Wood J."/>
            <person name="Formenti G."/>
            <person name="Howe K."/>
            <person name="Fedrigo O."/>
            <person name="Jarvis E.D."/>
        </authorList>
    </citation>
    <scope>NUCLEOTIDE SEQUENCE [LARGE SCALE GENOMIC DNA]</scope>
</reference>
<protein>
    <recommendedName>
        <fullName evidence="1">Reverse transcriptase domain-containing protein</fullName>
    </recommendedName>
</protein>
<keyword evidence="3" id="KW-1185">Reference proteome</keyword>
<name>A0AAR2JJM9_PYGNA</name>
<evidence type="ECO:0000313" key="3">
    <source>
        <dbReference type="Proteomes" id="UP001501920"/>
    </source>
</evidence>
<reference evidence="2" key="2">
    <citation type="submission" date="2025-08" db="UniProtKB">
        <authorList>
            <consortium name="Ensembl"/>
        </authorList>
    </citation>
    <scope>IDENTIFICATION</scope>
</reference>
<dbReference type="Ensembl" id="ENSPNAT00000074512.1">
    <property type="protein sequence ID" value="ENSPNAP00000050409.1"/>
    <property type="gene ID" value="ENSPNAG00000030162.1"/>
</dbReference>
<reference evidence="2" key="3">
    <citation type="submission" date="2025-09" db="UniProtKB">
        <authorList>
            <consortium name="Ensembl"/>
        </authorList>
    </citation>
    <scope>IDENTIFICATION</scope>
</reference>
<dbReference type="PANTHER" id="PTHR31635:SF196">
    <property type="entry name" value="REVERSE TRANSCRIPTASE DOMAIN-CONTAINING PROTEIN-RELATED"/>
    <property type="match status" value="1"/>
</dbReference>
<sequence length="492" mass="58069">MLHKRTPSSNLLINIKKIRNEINLFYTQEIEKKMTFVKQKYYESGPRSAKILARRLQKQRADNTIYKIKDPASNILQYKPEDWIFLHKALEQFGLHSDFIGVIRTLYNKPTAQIKINGSLSNTITLWRGTRQGCPISPISLLFALYIEPLAQWLRQTENIRGISINGEDHRVALYADDILIYLTDPSKTFLELMTLLQKFGNYSGYKLNVQKTQLLAYNYSPPKLLRDKFQVNWDQRSLKYLGIHLPNDVSRLKEINYYPLLEKIKEDINRRNISFLSLSHRIECVKMNILPRYLFLFQALPVEIPLKEFSEIDKIISRFIWQGKKPRVRFKTLQLSKAEGGMGLPYFKGYYYAAQIRPLFSLCSPQFYARWKDIELSIMKDPPVHAALAYTHLDKLIKDIQNPWIKTQLKIWNKVKGEYQLDDKIQIIQWCAFDPGFRPNLLDNRFKIWISKGVTTFYSLTEKGKFREFEDFKKEYHAKEHLSGRGKNRFS</sequence>
<accession>A0AAR2JJM9</accession>
<dbReference type="InterPro" id="IPR000477">
    <property type="entry name" value="RT_dom"/>
</dbReference>
<dbReference type="Pfam" id="PF00078">
    <property type="entry name" value="RVT_1"/>
    <property type="match status" value="1"/>
</dbReference>
<proteinExistence type="predicted"/>
<evidence type="ECO:0000313" key="2">
    <source>
        <dbReference type="Ensembl" id="ENSPNAP00000050409.1"/>
    </source>
</evidence>